<proteinExistence type="predicted"/>
<sequence>MNEMKPRTVNDLIFVHNGACFSPHRVPNFREDGAVETRALDRGEVRAAAKEAGEETDSLAAAVLLGAVHKMGKEGGAARKAEDREAGEATAKARAVAEAEAVASGEAIEADRTEEVAGEAKEDEVIRVATKEDEDEEVGTVVAEISEATEVLGEVAEADGVAAHDGADGEDEEMVSEADPGGLASEEDGKHALPSITGNRRQFINVIMNIIKIREIKIYKLCAHKHTYTYHPL</sequence>
<dbReference type="EMBL" id="KN549703">
    <property type="protein sequence ID" value="KHJ96303.1"/>
    <property type="molecule type" value="Genomic_DNA"/>
</dbReference>
<feature type="region of interest" description="Disordered" evidence="1">
    <location>
        <begin position="164"/>
        <end position="194"/>
    </location>
</feature>
<evidence type="ECO:0000313" key="3">
    <source>
        <dbReference type="Proteomes" id="UP000053660"/>
    </source>
</evidence>
<name>A0A0B1TFH9_OESDE</name>
<protein>
    <submittedName>
        <fullName evidence="2">Uncharacterized protein</fullName>
    </submittedName>
</protein>
<evidence type="ECO:0000256" key="1">
    <source>
        <dbReference type="SAM" id="MobiDB-lite"/>
    </source>
</evidence>
<gene>
    <name evidence="2" type="ORF">OESDEN_03742</name>
</gene>
<accession>A0A0B1TFH9</accession>
<keyword evidence="3" id="KW-1185">Reference proteome</keyword>
<reference evidence="2 3" key="1">
    <citation type="submission" date="2014-03" db="EMBL/GenBank/DDBJ databases">
        <title>Draft genome of the hookworm Oesophagostomum dentatum.</title>
        <authorList>
            <person name="Mitreva M."/>
        </authorList>
    </citation>
    <scope>NUCLEOTIDE SEQUENCE [LARGE SCALE GENOMIC DNA]</scope>
    <source>
        <strain evidence="2 3">OD-Hann</strain>
    </source>
</reference>
<dbReference type="Proteomes" id="UP000053660">
    <property type="component" value="Unassembled WGS sequence"/>
</dbReference>
<dbReference type="AlphaFoldDB" id="A0A0B1TFH9"/>
<organism evidence="2 3">
    <name type="scientific">Oesophagostomum dentatum</name>
    <name type="common">Nodular worm</name>
    <dbReference type="NCBI Taxonomy" id="61180"/>
    <lineage>
        <taxon>Eukaryota</taxon>
        <taxon>Metazoa</taxon>
        <taxon>Ecdysozoa</taxon>
        <taxon>Nematoda</taxon>
        <taxon>Chromadorea</taxon>
        <taxon>Rhabditida</taxon>
        <taxon>Rhabditina</taxon>
        <taxon>Rhabditomorpha</taxon>
        <taxon>Strongyloidea</taxon>
        <taxon>Strongylidae</taxon>
        <taxon>Oesophagostomum</taxon>
    </lineage>
</organism>
<evidence type="ECO:0000313" key="2">
    <source>
        <dbReference type="EMBL" id="KHJ96303.1"/>
    </source>
</evidence>